<dbReference type="PROSITE" id="PS50075">
    <property type="entry name" value="CARRIER"/>
    <property type="match status" value="1"/>
</dbReference>
<dbReference type="AlphaFoldDB" id="A0A8J6U004"/>
<evidence type="ECO:0000313" key="2">
    <source>
        <dbReference type="EMBL" id="MBD0414941.1"/>
    </source>
</evidence>
<dbReference type="EMBL" id="JACVVX010000002">
    <property type="protein sequence ID" value="MBD0414941.1"/>
    <property type="molecule type" value="Genomic_DNA"/>
</dbReference>
<evidence type="ECO:0000313" key="3">
    <source>
        <dbReference type="Proteomes" id="UP000643405"/>
    </source>
</evidence>
<keyword evidence="3" id="KW-1185">Reference proteome</keyword>
<dbReference type="Proteomes" id="UP000643405">
    <property type="component" value="Unassembled WGS sequence"/>
</dbReference>
<organism evidence="2 3">
    <name type="scientific">Oryzicola mucosus</name>
    <dbReference type="NCBI Taxonomy" id="2767425"/>
    <lineage>
        <taxon>Bacteria</taxon>
        <taxon>Pseudomonadati</taxon>
        <taxon>Pseudomonadota</taxon>
        <taxon>Alphaproteobacteria</taxon>
        <taxon>Hyphomicrobiales</taxon>
        <taxon>Phyllobacteriaceae</taxon>
        <taxon>Oryzicola</taxon>
    </lineage>
</organism>
<feature type="domain" description="Carrier" evidence="1">
    <location>
        <begin position="1"/>
        <end position="81"/>
    </location>
</feature>
<reference evidence="2" key="1">
    <citation type="submission" date="2020-09" db="EMBL/GenBank/DDBJ databases">
        <title>Genome seq and assembly of Tianweitania sp.</title>
        <authorList>
            <person name="Chhetri G."/>
        </authorList>
    </citation>
    <scope>NUCLEOTIDE SEQUENCE</scope>
    <source>
        <strain evidence="2">Rool2</strain>
    </source>
</reference>
<protein>
    <submittedName>
        <fullName evidence="2">Acyl carrier protein</fullName>
    </submittedName>
</protein>
<dbReference type="Gene3D" id="1.10.1200.10">
    <property type="entry name" value="ACP-like"/>
    <property type="match status" value="1"/>
</dbReference>
<evidence type="ECO:0000259" key="1">
    <source>
        <dbReference type="PROSITE" id="PS50075"/>
    </source>
</evidence>
<gene>
    <name evidence="2" type="ORF">ICI42_09765</name>
</gene>
<dbReference type="SUPFAM" id="SSF47336">
    <property type="entry name" value="ACP-like"/>
    <property type="match status" value="1"/>
</dbReference>
<name>A0A8J6U004_9HYPH</name>
<dbReference type="InterPro" id="IPR036736">
    <property type="entry name" value="ACP-like_sf"/>
</dbReference>
<proteinExistence type="predicted"/>
<dbReference type="RefSeq" id="WP_188164348.1">
    <property type="nucleotide sequence ID" value="NZ_JACVVX010000002.1"/>
</dbReference>
<dbReference type="InterPro" id="IPR009081">
    <property type="entry name" value="PP-bd_ACP"/>
</dbReference>
<comment type="caution">
    <text evidence="2">The sequence shown here is derived from an EMBL/GenBank/DDBJ whole genome shotgun (WGS) entry which is preliminary data.</text>
</comment>
<accession>A0A8J6U004</accession>
<sequence length="85" mass="9090">MSDTKAAVKAFIIENFLFGDTTYKLDDEASLIDNDIIDSTGVLELVAFVEDRYGITMADAEIVPANLDSVARIAAFLESKSAAAA</sequence>